<sequence length="405" mass="46014">MHSKIHRKSHKRVLFFAEAVTLAHVTRPFSLAQCLHAREYEVHFACSRFDDFIFLDSHFLKYPIFSISPERFRRNLAIGRPLYDFKTLERYVEEEVKLIKKIKPSVVVGDFRLSLSISCTLSNVPFVNITNAHWSPRAPLPPTPPEHRVVRLLGTRLASRIFSRIWPFIARLHAMPYDAVRKKYGCAPYRDLREHYTRGDVTGFADPPTLIPLPRLQINERYIGPVLWSAPKPLPYRMRSLSAVGRRLVYVTMGSSGSDRSLPLIIKALRDLDFFLIVSTAGRRCLASRDDPQVTWMPYVDGALAARLSDFVVCNGGSASVYQALSEGKPVLGIPENMDQVFTMSYVQHYGAGILLSHRNIHTGAIQSAVSRLLSSNMQAKALQLSREIAAHDYRKVFPELLLQL</sequence>
<dbReference type="Gene3D" id="3.40.50.2000">
    <property type="entry name" value="Glycogen Phosphorylase B"/>
    <property type="match status" value="2"/>
</dbReference>
<accession>A0A831ZTX2</accession>
<dbReference type="PANTHER" id="PTHR21015">
    <property type="entry name" value="UDP-N-ACETYLGLUCOSAMINE--N-ACETYLMURAMYL-(PENTAPEPTIDE) PYROPHOSPHORYL-UNDECAPRENOL N-ACETYLGLUCOSAMINE TRANSFERASE 1"/>
    <property type="match status" value="1"/>
</dbReference>
<dbReference type="SUPFAM" id="SSF53756">
    <property type="entry name" value="UDP-Glycosyltransferase/glycogen phosphorylase"/>
    <property type="match status" value="1"/>
</dbReference>
<organism evidence="1">
    <name type="scientific">Desulfacinum infernum</name>
    <dbReference type="NCBI Taxonomy" id="35837"/>
    <lineage>
        <taxon>Bacteria</taxon>
        <taxon>Pseudomonadati</taxon>
        <taxon>Thermodesulfobacteriota</taxon>
        <taxon>Syntrophobacteria</taxon>
        <taxon>Syntrophobacterales</taxon>
        <taxon>Syntrophobacteraceae</taxon>
        <taxon>Desulfacinum</taxon>
    </lineage>
</organism>
<proteinExistence type="predicted"/>
<dbReference type="InterPro" id="IPR002213">
    <property type="entry name" value="UDP_glucos_trans"/>
</dbReference>
<evidence type="ECO:0000313" key="1">
    <source>
        <dbReference type="EMBL" id="HFK98594.1"/>
    </source>
</evidence>
<dbReference type="EMBL" id="DSTK01000041">
    <property type="protein sequence ID" value="HFK98594.1"/>
    <property type="molecule type" value="Genomic_DNA"/>
</dbReference>
<protein>
    <submittedName>
        <fullName evidence="1">Glycosyl transferase family 1</fullName>
    </submittedName>
</protein>
<name>A0A831ZTX2_9BACT</name>
<comment type="caution">
    <text evidence="1">The sequence shown here is derived from an EMBL/GenBank/DDBJ whole genome shotgun (WGS) entry which is preliminary data.</text>
</comment>
<reference evidence="1" key="1">
    <citation type="journal article" date="2020" name="mSystems">
        <title>Genome- and Community-Level Interaction Insights into Carbon Utilization and Element Cycling Functions of Hydrothermarchaeota in Hydrothermal Sediment.</title>
        <authorList>
            <person name="Zhou Z."/>
            <person name="Liu Y."/>
            <person name="Xu W."/>
            <person name="Pan J."/>
            <person name="Luo Z.H."/>
            <person name="Li M."/>
        </authorList>
    </citation>
    <scope>NUCLEOTIDE SEQUENCE [LARGE SCALE GENOMIC DNA]</scope>
    <source>
        <strain evidence="1">SpSt-456</strain>
    </source>
</reference>
<gene>
    <name evidence="1" type="ORF">ENS06_14875</name>
</gene>
<dbReference type="AlphaFoldDB" id="A0A831ZTX2"/>
<keyword evidence="1" id="KW-0808">Transferase</keyword>
<dbReference type="PANTHER" id="PTHR21015:SF22">
    <property type="entry name" value="GLYCOSYLTRANSFERASE"/>
    <property type="match status" value="1"/>
</dbReference>
<dbReference type="Pfam" id="PF00201">
    <property type="entry name" value="UDPGT"/>
    <property type="match status" value="1"/>
</dbReference>
<dbReference type="GO" id="GO:0008194">
    <property type="term" value="F:UDP-glycosyltransferase activity"/>
    <property type="evidence" value="ECO:0007669"/>
    <property type="project" value="InterPro"/>
</dbReference>